<dbReference type="Proteomes" id="UP000247233">
    <property type="component" value="Unassembled WGS sequence"/>
</dbReference>
<reference evidence="2 3" key="1">
    <citation type="submission" date="2016-12" db="EMBL/GenBank/DDBJ databases">
        <title>The genomes of Aspergillus section Nigri reveals drivers in fungal speciation.</title>
        <authorList>
            <consortium name="DOE Joint Genome Institute"/>
            <person name="Vesth T.C."/>
            <person name="Nybo J."/>
            <person name="Theobald S."/>
            <person name="Brandl J."/>
            <person name="Frisvad J.C."/>
            <person name="Nielsen K.F."/>
            <person name="Lyhne E.K."/>
            <person name="Kogle M.E."/>
            <person name="Kuo A."/>
            <person name="Riley R."/>
            <person name="Clum A."/>
            <person name="Nolan M."/>
            <person name="Lipzen A."/>
            <person name="Salamov A."/>
            <person name="Henrissat B."/>
            <person name="Wiebenga A."/>
            <person name="De Vries R.P."/>
            <person name="Grigoriev I.V."/>
            <person name="Mortensen U.H."/>
            <person name="Andersen M.R."/>
            <person name="Baker S.E."/>
        </authorList>
    </citation>
    <scope>NUCLEOTIDE SEQUENCE [LARGE SCALE GENOMIC DNA]</scope>
    <source>
        <strain evidence="2 3">CBS 117.55</strain>
    </source>
</reference>
<organism evidence="2 3">
    <name type="scientific">Aspergillus heteromorphus CBS 117.55</name>
    <dbReference type="NCBI Taxonomy" id="1448321"/>
    <lineage>
        <taxon>Eukaryota</taxon>
        <taxon>Fungi</taxon>
        <taxon>Dikarya</taxon>
        <taxon>Ascomycota</taxon>
        <taxon>Pezizomycotina</taxon>
        <taxon>Eurotiomycetes</taxon>
        <taxon>Eurotiomycetidae</taxon>
        <taxon>Eurotiales</taxon>
        <taxon>Aspergillaceae</taxon>
        <taxon>Aspergillus</taxon>
        <taxon>Aspergillus subgen. Circumdati</taxon>
    </lineage>
</organism>
<gene>
    <name evidence="2" type="ORF">BO70DRAFT_202898</name>
</gene>
<feature type="region of interest" description="Disordered" evidence="1">
    <location>
        <begin position="121"/>
        <end position="171"/>
    </location>
</feature>
<evidence type="ECO:0000313" key="3">
    <source>
        <dbReference type="Proteomes" id="UP000247233"/>
    </source>
</evidence>
<dbReference type="EMBL" id="MSFL01000006">
    <property type="protein sequence ID" value="PWY87767.1"/>
    <property type="molecule type" value="Genomic_DNA"/>
</dbReference>
<name>A0A317WRK9_9EURO</name>
<dbReference type="AlphaFoldDB" id="A0A317WRK9"/>
<feature type="compositionally biased region" description="Basic residues" evidence="1">
    <location>
        <begin position="146"/>
        <end position="156"/>
    </location>
</feature>
<evidence type="ECO:0000313" key="2">
    <source>
        <dbReference type="EMBL" id="PWY87767.1"/>
    </source>
</evidence>
<proteinExistence type="predicted"/>
<dbReference type="RefSeq" id="XP_025401650.1">
    <property type="nucleotide sequence ID" value="XM_025538608.1"/>
</dbReference>
<keyword evidence="3" id="KW-1185">Reference proteome</keyword>
<accession>A0A317WRK9</accession>
<feature type="compositionally biased region" description="Basic and acidic residues" evidence="1">
    <location>
        <begin position="157"/>
        <end position="171"/>
    </location>
</feature>
<protein>
    <submittedName>
        <fullName evidence="2">Uncharacterized protein</fullName>
    </submittedName>
</protein>
<feature type="region of interest" description="Disordered" evidence="1">
    <location>
        <begin position="38"/>
        <end position="58"/>
    </location>
</feature>
<evidence type="ECO:0000256" key="1">
    <source>
        <dbReference type="SAM" id="MobiDB-lite"/>
    </source>
</evidence>
<dbReference type="GeneID" id="37060845"/>
<sequence>MGPSHLITPSFSDSSALNLLPTSLPSCLFVARERSGPNPIGTPAAPSQASITGPAYPDTRRIASHRSMSSASRQISSLVAFGKPAVRYGVHPCLRHHASPQLPSTGNDNVAGNTQRQLRLGSFEPQTRSFLPEHKTFDEGMEQIPHPRRSERRKRGKKEEEKEKTKSREKE</sequence>
<comment type="caution">
    <text evidence="2">The sequence shown here is derived from an EMBL/GenBank/DDBJ whole genome shotgun (WGS) entry which is preliminary data.</text>
</comment>
<dbReference type="VEuPathDB" id="FungiDB:BO70DRAFT_202898"/>